<evidence type="ECO:0000313" key="2">
    <source>
        <dbReference type="EMBL" id="GFY41404.1"/>
    </source>
</evidence>
<organism evidence="2 3">
    <name type="scientific">Trichonephila inaurata madagascariensis</name>
    <dbReference type="NCBI Taxonomy" id="2747483"/>
    <lineage>
        <taxon>Eukaryota</taxon>
        <taxon>Metazoa</taxon>
        <taxon>Ecdysozoa</taxon>
        <taxon>Arthropoda</taxon>
        <taxon>Chelicerata</taxon>
        <taxon>Arachnida</taxon>
        <taxon>Araneae</taxon>
        <taxon>Araneomorphae</taxon>
        <taxon>Entelegynae</taxon>
        <taxon>Araneoidea</taxon>
        <taxon>Nephilidae</taxon>
        <taxon>Trichonephila</taxon>
        <taxon>Trichonephila inaurata</taxon>
    </lineage>
</organism>
<dbReference type="InterPro" id="IPR014853">
    <property type="entry name" value="VWF/SSPO/ZAN-like_Cys-rich_dom"/>
</dbReference>
<dbReference type="Proteomes" id="UP000886998">
    <property type="component" value="Unassembled WGS sequence"/>
</dbReference>
<feature type="domain" description="VWF/SSPO/Zonadhesin-like cysteine-rich" evidence="1">
    <location>
        <begin position="61"/>
        <end position="100"/>
    </location>
</feature>
<sequence length="260" mass="29047">MSANTFFVRWEKEINTCAKTRFSKLPDFDVNHCNIFGGLRLDRSLNSQNFYCNMFCRNIDVVSDACACSTGGDCKCVCAVIAAYALKCARSGVVIPWRSKGSFFPGQVITNGCEKCQCLNNSLICSTTLECKQPEKVLDELRPYSENIPYIEVVTLKPGAKLPKPATRIIGPTRRKPSTPSSRGLVLASTTPACSYWSNWINKAKPKKGRKHGEKEDTRPYIVKQTEGFCKQGFITSIECRDVETDQTIPLQMKKNLFAV</sequence>
<reference evidence="2" key="1">
    <citation type="submission" date="2020-08" db="EMBL/GenBank/DDBJ databases">
        <title>Multicomponent nature underlies the extraordinary mechanical properties of spider dragline silk.</title>
        <authorList>
            <person name="Kono N."/>
            <person name="Nakamura H."/>
            <person name="Mori M."/>
            <person name="Yoshida Y."/>
            <person name="Ohtoshi R."/>
            <person name="Malay A.D."/>
            <person name="Moran D.A.P."/>
            <person name="Tomita M."/>
            <person name="Numata K."/>
            <person name="Arakawa K."/>
        </authorList>
    </citation>
    <scope>NUCLEOTIDE SEQUENCE</scope>
</reference>
<dbReference type="Pfam" id="PF08742">
    <property type="entry name" value="C8"/>
    <property type="match status" value="1"/>
</dbReference>
<accession>A0A8X7BTF1</accession>
<keyword evidence="3" id="KW-1185">Reference proteome</keyword>
<proteinExistence type="predicted"/>
<protein>
    <submittedName>
        <fullName evidence="2">TIL domain-containing protein</fullName>
    </submittedName>
</protein>
<evidence type="ECO:0000259" key="1">
    <source>
        <dbReference type="Pfam" id="PF08742"/>
    </source>
</evidence>
<dbReference type="AlphaFoldDB" id="A0A8X7BTF1"/>
<name>A0A8X7BTF1_9ARAC</name>
<dbReference type="EMBL" id="BMAV01002486">
    <property type="protein sequence ID" value="GFY41404.1"/>
    <property type="molecule type" value="Genomic_DNA"/>
</dbReference>
<comment type="caution">
    <text evidence="2">The sequence shown here is derived from an EMBL/GenBank/DDBJ whole genome shotgun (WGS) entry which is preliminary data.</text>
</comment>
<gene>
    <name evidence="2" type="primary">AVEN_258270_1</name>
    <name evidence="2" type="ORF">TNIN_49671</name>
</gene>
<evidence type="ECO:0000313" key="3">
    <source>
        <dbReference type="Proteomes" id="UP000886998"/>
    </source>
</evidence>
<dbReference type="OrthoDB" id="6468102at2759"/>